<dbReference type="InterPro" id="IPR033421">
    <property type="entry name" value="Rit1_DUSP-like"/>
</dbReference>
<dbReference type="GeneID" id="63806775"/>
<dbReference type="PIRSF" id="PIRSF007747">
    <property type="entry name" value="Ribosyl_Ptfrase"/>
    <property type="match status" value="1"/>
</dbReference>
<evidence type="ECO:0000313" key="4">
    <source>
        <dbReference type="Proteomes" id="UP000193922"/>
    </source>
</evidence>
<dbReference type="AlphaFoldDB" id="A0A1Y1WI12"/>
<proteinExistence type="predicted"/>
<name>A0A1Y1WI12_9FUNG</name>
<dbReference type="InterPro" id="IPR007306">
    <property type="entry name" value="Rit1"/>
</dbReference>
<dbReference type="GO" id="GO:0043399">
    <property type="term" value="F:tRNA adenosine(64)-2'-O-ribosylphosphate transferase activity"/>
    <property type="evidence" value="ECO:0007669"/>
    <property type="project" value="InterPro"/>
</dbReference>
<dbReference type="EMBL" id="MCFD01000002">
    <property type="protein sequence ID" value="ORX72995.1"/>
    <property type="molecule type" value="Genomic_DNA"/>
</dbReference>
<dbReference type="Pfam" id="PF17184">
    <property type="entry name" value="Rit1_C"/>
    <property type="match status" value="1"/>
</dbReference>
<comment type="caution">
    <text evidence="3">The sequence shown here is derived from an EMBL/GenBank/DDBJ whole genome shotgun (WGS) entry which is preliminary data.</text>
</comment>
<dbReference type="RefSeq" id="XP_040746335.1">
    <property type="nucleotide sequence ID" value="XM_040890127.1"/>
</dbReference>
<dbReference type="SUPFAM" id="SSF52799">
    <property type="entry name" value="(Phosphotyrosine protein) phosphatases II"/>
    <property type="match status" value="1"/>
</dbReference>
<dbReference type="GO" id="GO:0019988">
    <property type="term" value="P:charged-tRNA amino acid modification"/>
    <property type="evidence" value="ECO:0007669"/>
    <property type="project" value="InterPro"/>
</dbReference>
<dbReference type="Pfam" id="PF04179">
    <property type="entry name" value="Init_tRNA_PT"/>
    <property type="match status" value="1"/>
</dbReference>
<evidence type="ECO:0000259" key="1">
    <source>
        <dbReference type="Pfam" id="PF04179"/>
    </source>
</evidence>
<dbReference type="PANTHER" id="PTHR31811:SF0">
    <property type="entry name" value="TRNA A64-2'-O-RIBOSYLPHOSPHATE TRANSFERASE"/>
    <property type="match status" value="1"/>
</dbReference>
<sequence length="446" mass="49891">MDDSSDIVLGTSGIHSIAESLRRESRSLYNRLMSIADDARFVKETAALFPGLPVVANERCGTWYVDPQIASAVSVYFKSTDGHNGNWKFSLRRANTQLLEALGTHRGCLVVDSTRRGKSMPDAFSKTIPIWCAVWTRAIARQRGMPTWDTKLYTPPQVVSRSEHSQIEQLIDTFVAALLGSGIDIARHTHAIDRPLRAIWVTRDQALHMPPDLSDAPFTPVVCVSASSIVRQRTWAQGLTPRLFWKHKARLLAHSNMCEDVAKEVVAKERERGTSGHDGTDTEGGARSSVVGKTCVSVGDRVSGRPPECWQQFDAIINCGSPEYEQNRDPALEQRYLFLDIPEGKKGQVALEKSIPAALEFVRPFVEARQRVLIHCSQGMDRSVGITLAVLAKYFDEGGQFHENPPKQITKDSIRSRLLWITTSRTKANPSRVTLKRVNRHFLDFF</sequence>
<accession>A0A1Y1WI12</accession>
<keyword evidence="4" id="KW-1185">Reference proteome</keyword>
<dbReference type="Proteomes" id="UP000193922">
    <property type="component" value="Unassembled WGS sequence"/>
</dbReference>
<keyword evidence="3" id="KW-0808">Transferase</keyword>
<gene>
    <name evidence="3" type="ORF">DL89DRAFT_290775</name>
</gene>
<evidence type="ECO:0000313" key="3">
    <source>
        <dbReference type="EMBL" id="ORX72995.1"/>
    </source>
</evidence>
<evidence type="ECO:0000259" key="2">
    <source>
        <dbReference type="Pfam" id="PF17184"/>
    </source>
</evidence>
<feature type="domain" description="Rit1 DUSP-like" evidence="1">
    <location>
        <begin position="336"/>
        <end position="441"/>
    </location>
</feature>
<organism evidence="3 4">
    <name type="scientific">Linderina pennispora</name>
    <dbReference type="NCBI Taxonomy" id="61395"/>
    <lineage>
        <taxon>Eukaryota</taxon>
        <taxon>Fungi</taxon>
        <taxon>Fungi incertae sedis</taxon>
        <taxon>Zoopagomycota</taxon>
        <taxon>Kickxellomycotina</taxon>
        <taxon>Kickxellomycetes</taxon>
        <taxon>Kickxellales</taxon>
        <taxon>Kickxellaceae</taxon>
        <taxon>Linderina</taxon>
    </lineage>
</organism>
<reference evidence="3 4" key="1">
    <citation type="submission" date="2016-07" db="EMBL/GenBank/DDBJ databases">
        <title>Pervasive Adenine N6-methylation of Active Genes in Fungi.</title>
        <authorList>
            <consortium name="DOE Joint Genome Institute"/>
            <person name="Mondo S.J."/>
            <person name="Dannebaum R.O."/>
            <person name="Kuo R.C."/>
            <person name="Labutti K."/>
            <person name="Haridas S."/>
            <person name="Kuo A."/>
            <person name="Salamov A."/>
            <person name="Ahrendt S.R."/>
            <person name="Lipzen A."/>
            <person name="Sullivan W."/>
            <person name="Andreopoulos W.B."/>
            <person name="Clum A."/>
            <person name="Lindquist E."/>
            <person name="Daum C."/>
            <person name="Ramamoorthy G.K."/>
            <person name="Gryganskyi A."/>
            <person name="Culley D."/>
            <person name="Magnuson J.K."/>
            <person name="James T.Y."/>
            <person name="O'Malley M.A."/>
            <person name="Stajich J.E."/>
            <person name="Spatafora J.W."/>
            <person name="Visel A."/>
            <person name="Grigoriev I.V."/>
        </authorList>
    </citation>
    <scope>NUCLEOTIDE SEQUENCE [LARGE SCALE GENOMIC DNA]</scope>
    <source>
        <strain evidence="3 4">ATCC 12442</strain>
    </source>
</reference>
<feature type="domain" description="Rit1 N-terminal" evidence="2">
    <location>
        <begin position="21"/>
        <end position="265"/>
    </location>
</feature>
<dbReference type="InterPro" id="IPR033449">
    <property type="entry name" value="Rit1_N"/>
</dbReference>
<protein>
    <submittedName>
        <fullName evidence="3">Initiator tRNA phosphoribosyl transferase</fullName>
    </submittedName>
</protein>
<dbReference type="Gene3D" id="3.90.190.10">
    <property type="entry name" value="Protein tyrosine phosphatase superfamily"/>
    <property type="match status" value="1"/>
</dbReference>
<dbReference type="GO" id="GO:0005737">
    <property type="term" value="C:cytoplasm"/>
    <property type="evidence" value="ECO:0007669"/>
    <property type="project" value="TreeGrafter"/>
</dbReference>
<dbReference type="PANTHER" id="PTHR31811">
    <property type="entry name" value="TRNA A64-2'-O-RIBOSYLPHOSPHATE TRANSFERASE"/>
    <property type="match status" value="1"/>
</dbReference>
<dbReference type="OrthoDB" id="45256at2759"/>
<dbReference type="InterPro" id="IPR029021">
    <property type="entry name" value="Prot-tyrosine_phosphatase-like"/>
</dbReference>